<dbReference type="Pfam" id="PF12640">
    <property type="entry name" value="UPF0489"/>
    <property type="match status" value="1"/>
</dbReference>
<dbReference type="OrthoDB" id="1240928at2"/>
<dbReference type="AlphaFoldDB" id="A0A132EFU8"/>
<organism evidence="1 2">
    <name type="scientific">Burkholderia pseudomultivorans</name>
    <dbReference type="NCBI Taxonomy" id="1207504"/>
    <lineage>
        <taxon>Bacteria</taxon>
        <taxon>Pseudomonadati</taxon>
        <taxon>Pseudomonadota</taxon>
        <taxon>Betaproteobacteria</taxon>
        <taxon>Burkholderiales</taxon>
        <taxon>Burkholderiaceae</taxon>
        <taxon>Burkholderia</taxon>
        <taxon>Burkholderia cepacia complex</taxon>
    </lineage>
</organism>
<protein>
    <submittedName>
        <fullName evidence="1">Uncharacterized protein</fullName>
    </submittedName>
</protein>
<comment type="caution">
    <text evidence="1">The sequence shown here is derived from an EMBL/GenBank/DDBJ whole genome shotgun (WGS) entry which is preliminary data.</text>
</comment>
<gene>
    <name evidence="1" type="ORF">WT56_18715</name>
</gene>
<dbReference type="InterPro" id="IPR024131">
    <property type="entry name" value="UPF0489"/>
</dbReference>
<dbReference type="Proteomes" id="UP000062912">
    <property type="component" value="Unassembled WGS sequence"/>
</dbReference>
<sequence length="244" mass="27665">MAGTWHVPFKGRGTSGHATQNFLWQDGPVYIMDNHRAAWWCWLRHLPAEKPIDVFHIDRHTDTLGSNLPLWLAALPSQMRGVSIQSYLAFQAKVNGFLGAAIRWDNYLSLFLEHERGNLGRVYFATHHDGDEPNLAEGSWVDVVPWDLPGNLDFWLEQGDNWLFNIDLDYFFCDMANGDCRRFLDFAYVKDMCATIKKHLDSGRIKVLTICLTPDENGFSGGWASSEAICSEICGHLGVTFSLP</sequence>
<dbReference type="EMBL" id="LPJR01000038">
    <property type="protein sequence ID" value="KWF28075.1"/>
    <property type="molecule type" value="Genomic_DNA"/>
</dbReference>
<evidence type="ECO:0000313" key="2">
    <source>
        <dbReference type="Proteomes" id="UP000062912"/>
    </source>
</evidence>
<evidence type="ECO:0000313" key="1">
    <source>
        <dbReference type="EMBL" id="KWF28075.1"/>
    </source>
</evidence>
<name>A0A132EFU8_9BURK</name>
<dbReference type="RefSeq" id="WP_063900198.1">
    <property type="nucleotide sequence ID" value="NZ_LPJR01000038.1"/>
</dbReference>
<reference evidence="1 2" key="1">
    <citation type="submission" date="2015-11" db="EMBL/GenBank/DDBJ databases">
        <title>Expanding the genomic diversity of Burkholderia species for the development of highly accurate diagnostics.</title>
        <authorList>
            <person name="Sahl J."/>
            <person name="Keim P."/>
            <person name="Wagner D."/>
        </authorList>
    </citation>
    <scope>NUCLEOTIDE SEQUENCE [LARGE SCALE GENOMIC DNA]</scope>
    <source>
        <strain evidence="1 2">MSMB368WGS</strain>
    </source>
</reference>
<accession>A0A132EFU8</accession>
<proteinExistence type="predicted"/>